<name>A0AAV0UUH2_9STRA</name>
<gene>
    <name evidence="1" type="ORF">PDE001_LOCUS7347</name>
</gene>
<accession>A0AAV0UUH2</accession>
<reference evidence="1" key="1">
    <citation type="submission" date="2022-12" db="EMBL/GenBank/DDBJ databases">
        <authorList>
            <person name="Webb A."/>
        </authorList>
    </citation>
    <scope>NUCLEOTIDE SEQUENCE</scope>
    <source>
        <strain evidence="1">Pd1</strain>
    </source>
</reference>
<evidence type="ECO:0000313" key="2">
    <source>
        <dbReference type="Proteomes" id="UP001162029"/>
    </source>
</evidence>
<comment type="caution">
    <text evidence="1">The sequence shown here is derived from an EMBL/GenBank/DDBJ whole genome shotgun (WGS) entry which is preliminary data.</text>
</comment>
<dbReference type="AlphaFoldDB" id="A0AAV0UUH2"/>
<evidence type="ECO:0000313" key="1">
    <source>
        <dbReference type="EMBL" id="CAI5739933.1"/>
    </source>
</evidence>
<dbReference type="Proteomes" id="UP001162029">
    <property type="component" value="Unassembled WGS sequence"/>
</dbReference>
<organism evidence="1 2">
    <name type="scientific">Peronospora destructor</name>
    <dbReference type="NCBI Taxonomy" id="86335"/>
    <lineage>
        <taxon>Eukaryota</taxon>
        <taxon>Sar</taxon>
        <taxon>Stramenopiles</taxon>
        <taxon>Oomycota</taxon>
        <taxon>Peronosporomycetes</taxon>
        <taxon>Peronosporales</taxon>
        <taxon>Peronosporaceae</taxon>
        <taxon>Peronospora</taxon>
    </lineage>
</organism>
<proteinExistence type="predicted"/>
<sequence length="385" mass="42882">MLLWWHRNITNAGDIELADLIQKEADLRTGFWLYFCLGGAPDLDVQWTTCFTQLKANECVEMPRVLRFQRRYVFLQGFPAYLTQCILQAVVVNGQIVPSESDSKVSGVSGTLNAENMRAKFDDMVNEIHLSWAKALVKHLTKQASAVDDLALKKLELSVNPAGLSSIGDKDDVIYGWSRRQESVMWILAQQLHYGSLLPAMMCNVNASPSVYLFALMFDVLTVTSECPQSGTFRLNDFGGTLLAHLWDHTLKKLPYVFFADWAWLEDQSTKRVMPALAFCHILASILLWNSAIDRHSLTNRNIYAAAMKHIFSKLCAGGEPVLDSTTNVGSLQLAACESTQIELRDLDSKFASMLGLDGFFEVMEAIQNNRQAVAAPAEGQASST</sequence>
<protein>
    <submittedName>
        <fullName evidence="1">Uncharacterized protein</fullName>
    </submittedName>
</protein>
<keyword evidence="2" id="KW-1185">Reference proteome</keyword>
<dbReference type="EMBL" id="CANTFM010001479">
    <property type="protein sequence ID" value="CAI5739933.1"/>
    <property type="molecule type" value="Genomic_DNA"/>
</dbReference>